<dbReference type="Proteomes" id="UP000030980">
    <property type="component" value="Unassembled WGS sequence"/>
</dbReference>
<dbReference type="RefSeq" id="WP_039605942.1">
    <property type="nucleotide sequence ID" value="NZ_FMUP01000005.1"/>
</dbReference>
<dbReference type="Gene3D" id="3.30.70.240">
    <property type="match status" value="1"/>
</dbReference>
<evidence type="ECO:0000313" key="2">
    <source>
        <dbReference type="EMBL" id="KHO66664.1"/>
    </source>
</evidence>
<dbReference type="OrthoDB" id="8611858at2"/>
<feature type="compositionally biased region" description="Acidic residues" evidence="1">
    <location>
        <begin position="130"/>
        <end position="144"/>
    </location>
</feature>
<gene>
    <name evidence="2" type="ORF">PT85_03715</name>
</gene>
<dbReference type="EMBL" id="JTAK01000001">
    <property type="protein sequence ID" value="KHO66664.1"/>
    <property type="molecule type" value="Genomic_DNA"/>
</dbReference>
<proteinExistence type="predicted"/>
<reference evidence="2 3" key="1">
    <citation type="submission" date="2014-11" db="EMBL/GenBank/DDBJ databases">
        <title>Genome sequence of Pseudomonas tuomuerensis JCM 14085.</title>
        <authorList>
            <person name="Shin S.-K."/>
            <person name="Yi H."/>
        </authorList>
    </citation>
    <scope>NUCLEOTIDE SEQUENCE [LARGE SCALE GENOMIC DNA]</scope>
    <source>
        <strain evidence="2 3">JCM 14085</strain>
    </source>
</reference>
<organism evidence="2 3">
    <name type="scientific">Pseudomonas flexibilis</name>
    <dbReference type="NCBI Taxonomy" id="706570"/>
    <lineage>
        <taxon>Bacteria</taxon>
        <taxon>Pseudomonadati</taxon>
        <taxon>Pseudomonadota</taxon>
        <taxon>Gammaproteobacteria</taxon>
        <taxon>Pseudomonadales</taxon>
        <taxon>Pseudomonadaceae</taxon>
        <taxon>Pseudomonas</taxon>
    </lineage>
</organism>
<feature type="region of interest" description="Disordered" evidence="1">
    <location>
        <begin position="122"/>
        <end position="144"/>
    </location>
</feature>
<comment type="caution">
    <text evidence="2">The sequence shown here is derived from an EMBL/GenBank/DDBJ whole genome shotgun (WGS) entry which is preliminary data.</text>
</comment>
<dbReference type="AlphaFoldDB" id="A0A0B3C178"/>
<accession>A0A0B3C178</accession>
<protein>
    <recommendedName>
        <fullName evidence="4">Virulence factor</fullName>
    </recommendedName>
</protein>
<evidence type="ECO:0008006" key="4">
    <source>
        <dbReference type="Google" id="ProtNLM"/>
    </source>
</evidence>
<keyword evidence="3" id="KW-1185">Reference proteome</keyword>
<name>A0A0B3C178_9PSED</name>
<evidence type="ECO:0000256" key="1">
    <source>
        <dbReference type="SAM" id="MobiDB-lite"/>
    </source>
</evidence>
<evidence type="ECO:0000313" key="3">
    <source>
        <dbReference type="Proteomes" id="UP000030980"/>
    </source>
</evidence>
<sequence>MADEFARITGYRLHMEKAQMAHYAIAFDLDTKAMKAAGLSAAQRTRIYQTEIPQALAQCGFTAHPQGSLYHTEAEQNPITAIMQLQSTLKTQAPSFCEYVRRVHVFRMEEWSDVTTLVSTKKLPAAPGPDAEEELEEQEEFDAA</sequence>